<dbReference type="InterPro" id="IPR011990">
    <property type="entry name" value="TPR-like_helical_dom_sf"/>
</dbReference>
<reference evidence="2" key="1">
    <citation type="journal article" date="2019" name="Int. J. Syst. Evol. Microbiol.">
        <title>The Global Catalogue of Microorganisms (GCM) 10K type strain sequencing project: providing services to taxonomists for standard genome sequencing and annotation.</title>
        <authorList>
            <consortium name="The Broad Institute Genomics Platform"/>
            <consortium name="The Broad Institute Genome Sequencing Center for Infectious Disease"/>
            <person name="Wu L."/>
            <person name="Ma J."/>
        </authorList>
    </citation>
    <scope>NUCLEOTIDE SEQUENCE [LARGE SCALE GENOMIC DNA]</scope>
    <source>
        <strain evidence="2">JCM 16548</strain>
    </source>
</reference>
<keyword evidence="2" id="KW-1185">Reference proteome</keyword>
<protein>
    <submittedName>
        <fullName evidence="1">Helix-turn-helix transcriptional regulator</fullName>
    </submittedName>
</protein>
<evidence type="ECO:0000313" key="1">
    <source>
        <dbReference type="EMBL" id="GAA3719351.1"/>
    </source>
</evidence>
<accession>A0ABP7EHI7</accession>
<organism evidence="1 2">
    <name type="scientific">Microlunatus aurantiacus</name>
    <dbReference type="NCBI Taxonomy" id="446786"/>
    <lineage>
        <taxon>Bacteria</taxon>
        <taxon>Bacillati</taxon>
        <taxon>Actinomycetota</taxon>
        <taxon>Actinomycetes</taxon>
        <taxon>Propionibacteriales</taxon>
        <taxon>Propionibacteriaceae</taxon>
        <taxon>Microlunatus</taxon>
    </lineage>
</organism>
<proteinExistence type="predicted"/>
<dbReference type="EMBL" id="BAAAYX010000031">
    <property type="protein sequence ID" value="GAA3719351.1"/>
    <property type="molecule type" value="Genomic_DNA"/>
</dbReference>
<dbReference type="SUPFAM" id="SSF48452">
    <property type="entry name" value="TPR-like"/>
    <property type="match status" value="1"/>
</dbReference>
<name>A0ABP7EHI7_9ACTN</name>
<evidence type="ECO:0000313" key="2">
    <source>
        <dbReference type="Proteomes" id="UP001500051"/>
    </source>
</evidence>
<dbReference type="Proteomes" id="UP001500051">
    <property type="component" value="Unassembled WGS sequence"/>
</dbReference>
<gene>
    <name evidence="1" type="ORF">GCM10022204_44380</name>
</gene>
<comment type="caution">
    <text evidence="1">The sequence shown here is derived from an EMBL/GenBank/DDBJ whole genome shotgun (WGS) entry which is preliminary data.</text>
</comment>
<sequence length="340" mass="36938">MGDLLGQPILVEDSQPQDDDIPAVRDALMSHRRLSPTLFGQLAGDAIDVGPVITYAEYAWTDYQRGRLGRVIAALPGLIKSAQTLEEHSANDHQTWLVSARIHHLTATTLAKIGEADLAWIAAERAMSAGERSGDPLALASAARAGTHALLSVGRYDDAMNLGQTAADWLRGRVDDNDPSALSVAGMLHLRTALAAARHQDRSAATALLAQAEHAASRLGRDANYWQTSFGPTNVQLHRVAASLDLGDVDWVIERGPQIDSSNLPPERWVAHRVEMARAFSYVARDDEALTFLLDAEQMAPQIVRHSASVRDTVKTMHRRAKHTSDTPLLGLAERVRAIA</sequence>